<gene>
    <name evidence="1" type="ORF">BDY19DRAFT_909934</name>
</gene>
<reference evidence="1" key="1">
    <citation type="journal article" date="2021" name="Environ. Microbiol.">
        <title>Gene family expansions and transcriptome signatures uncover fungal adaptations to wood decay.</title>
        <authorList>
            <person name="Hage H."/>
            <person name="Miyauchi S."/>
            <person name="Viragh M."/>
            <person name="Drula E."/>
            <person name="Min B."/>
            <person name="Chaduli D."/>
            <person name="Navarro D."/>
            <person name="Favel A."/>
            <person name="Norest M."/>
            <person name="Lesage-Meessen L."/>
            <person name="Balint B."/>
            <person name="Merenyi Z."/>
            <person name="de Eugenio L."/>
            <person name="Morin E."/>
            <person name="Martinez A.T."/>
            <person name="Baldrian P."/>
            <person name="Stursova M."/>
            <person name="Martinez M.J."/>
            <person name="Novotny C."/>
            <person name="Magnuson J.K."/>
            <person name="Spatafora J.W."/>
            <person name="Maurice S."/>
            <person name="Pangilinan J."/>
            <person name="Andreopoulos W."/>
            <person name="LaButti K."/>
            <person name="Hundley H."/>
            <person name="Na H."/>
            <person name="Kuo A."/>
            <person name="Barry K."/>
            <person name="Lipzen A."/>
            <person name="Henrissat B."/>
            <person name="Riley R."/>
            <person name="Ahrendt S."/>
            <person name="Nagy L.G."/>
            <person name="Grigoriev I.V."/>
            <person name="Martin F."/>
            <person name="Rosso M.N."/>
        </authorList>
    </citation>
    <scope>NUCLEOTIDE SEQUENCE</scope>
    <source>
        <strain evidence="1">CBS 384.51</strain>
    </source>
</reference>
<evidence type="ECO:0000313" key="1">
    <source>
        <dbReference type="EMBL" id="KAI0084327.1"/>
    </source>
</evidence>
<organism evidence="1 2">
    <name type="scientific">Irpex rosettiformis</name>
    <dbReference type="NCBI Taxonomy" id="378272"/>
    <lineage>
        <taxon>Eukaryota</taxon>
        <taxon>Fungi</taxon>
        <taxon>Dikarya</taxon>
        <taxon>Basidiomycota</taxon>
        <taxon>Agaricomycotina</taxon>
        <taxon>Agaricomycetes</taxon>
        <taxon>Polyporales</taxon>
        <taxon>Irpicaceae</taxon>
        <taxon>Irpex</taxon>
    </lineage>
</organism>
<comment type="caution">
    <text evidence="1">The sequence shown here is derived from an EMBL/GenBank/DDBJ whole genome shotgun (WGS) entry which is preliminary data.</text>
</comment>
<dbReference type="Proteomes" id="UP001055072">
    <property type="component" value="Unassembled WGS sequence"/>
</dbReference>
<name>A0ACB8TQK0_9APHY</name>
<protein>
    <submittedName>
        <fullName evidence="1">Uncharacterized protein</fullName>
    </submittedName>
</protein>
<evidence type="ECO:0000313" key="2">
    <source>
        <dbReference type="Proteomes" id="UP001055072"/>
    </source>
</evidence>
<dbReference type="EMBL" id="MU274944">
    <property type="protein sequence ID" value="KAI0084327.1"/>
    <property type="molecule type" value="Genomic_DNA"/>
</dbReference>
<sequence length="234" mass="26860">MPPLSYVNCNSQQQRPAIACPHDCGHRRIDRSPKRELDSRHDIVDDPEIHRNTNQFSSHLTLFDPWNVASIGAVFVAWVHRLANDARGGSKNLPDRHLDMESVDVKIFNPRLQCWNRRKLPPTSGAHASLVLGMDSEKVEKYRDRRDYRSRERAAWERPGGKGRAPISPVPPKPVVIHIAVGSRSSLKRLRSPGVIHCYGCSNRSNRLTFITQSRHIRSWGKLRMEGYEFHLHE</sequence>
<proteinExistence type="predicted"/>
<accession>A0ACB8TQK0</accession>
<keyword evidence="2" id="KW-1185">Reference proteome</keyword>